<evidence type="ECO:0000313" key="3">
    <source>
        <dbReference type="Proteomes" id="UP000277145"/>
    </source>
</evidence>
<evidence type="ECO:0000256" key="1">
    <source>
        <dbReference type="SAM" id="MobiDB-lite"/>
    </source>
</evidence>
<organism evidence="2 3">
    <name type="scientific">Legionella pneumophila subsp. pneumophila</name>
    <dbReference type="NCBI Taxonomy" id="91891"/>
    <lineage>
        <taxon>Bacteria</taxon>
        <taxon>Pseudomonadati</taxon>
        <taxon>Pseudomonadota</taxon>
        <taxon>Gammaproteobacteria</taxon>
        <taxon>Legionellales</taxon>
        <taxon>Legionellaceae</taxon>
        <taxon>Legionella</taxon>
    </lineage>
</organism>
<geneLocation type="plasmid" evidence="2">
    <name>unnamed2</name>
</geneLocation>
<gene>
    <name evidence="2" type="ORF">D1H98_16690</name>
</gene>
<proteinExistence type="predicted"/>
<dbReference type="Proteomes" id="UP000277145">
    <property type="component" value="Unassembled WGS sequence"/>
</dbReference>
<reference evidence="2 3" key="1">
    <citation type="submission" date="2018-08" db="EMBL/GenBank/DDBJ databases">
        <title>Genome Sequences of Legionella pneumophila subsp. pneumophila Isolates, Recovered from a Drinking Water System in a Large Builging.</title>
        <authorList>
            <person name="Gomez-Alvarez V."/>
            <person name="Boczek L."/>
            <person name="King D."/>
            <person name="Pemberton A."/>
            <person name="Pfaller S."/>
            <person name="Rodgers M."/>
            <person name="Santodomingo J."/>
            <person name="Revetta R."/>
        </authorList>
    </citation>
    <scope>NUCLEOTIDE SEQUENCE [LARGE SCALE GENOMIC DNA]</scope>
    <source>
        <strain evidence="2 3">L01C.1</strain>
        <plasmid evidence="2">unnamed2</plasmid>
    </source>
</reference>
<dbReference type="AlphaFoldDB" id="A0A3A6UP72"/>
<protein>
    <submittedName>
        <fullName evidence="2">Uncharacterized protein</fullName>
    </submittedName>
</protein>
<feature type="region of interest" description="Disordered" evidence="1">
    <location>
        <begin position="17"/>
        <end position="39"/>
    </location>
</feature>
<evidence type="ECO:0000313" key="2">
    <source>
        <dbReference type="EMBL" id="RJY24658.1"/>
    </source>
</evidence>
<sequence length="239" mass="27253">MAIKKGAFELYTQERKLPDKRTSSSGKKNHFFDDIDKENNGTQTVHNQFTNGSSQVIVDDCILLQNQREKLEINPSLDGECNTDDKLNEPRQLNLGSFDNSPQMVHKRFTSDRSEVEITTDNLLSLKSNVKQHNHEKKLLTSFSKIIGNQREIVIALYKNIRLNKSDMTEELTLETIATLTGINPKSLKNTLFRLTSAGVIIRADQKVGRGGWVKYQINSEIIEQIQQADFLTFAKIKR</sequence>
<dbReference type="EMBL" id="QWDR01000006">
    <property type="protein sequence ID" value="RJY24658.1"/>
    <property type="molecule type" value="Genomic_DNA"/>
</dbReference>
<comment type="caution">
    <text evidence="2">The sequence shown here is derived from an EMBL/GenBank/DDBJ whole genome shotgun (WGS) entry which is preliminary data.</text>
</comment>
<accession>A0A3A6UP72</accession>
<name>A0A3A6UP72_LEGPN</name>
<dbReference type="RefSeq" id="WP_120130578.1">
    <property type="nucleotide sequence ID" value="NZ_QWDR01000006.1"/>
</dbReference>
<keyword evidence="2" id="KW-0614">Plasmid</keyword>
<feature type="compositionally biased region" description="Basic and acidic residues" evidence="1">
    <location>
        <begin position="30"/>
        <end position="39"/>
    </location>
</feature>